<dbReference type="GO" id="GO:0016020">
    <property type="term" value="C:membrane"/>
    <property type="evidence" value="ECO:0007669"/>
    <property type="project" value="UniProtKB-SubCell"/>
</dbReference>
<evidence type="ECO:0000256" key="2">
    <source>
        <dbReference type="ARBA" id="ARBA00022692"/>
    </source>
</evidence>
<feature type="transmembrane region" description="Helical" evidence="5">
    <location>
        <begin position="356"/>
        <end position="375"/>
    </location>
</feature>
<protein>
    <recommendedName>
        <fullName evidence="6">O-antigen ligase-related domain-containing protein</fullName>
    </recommendedName>
</protein>
<evidence type="ECO:0000256" key="4">
    <source>
        <dbReference type="ARBA" id="ARBA00023136"/>
    </source>
</evidence>
<reference evidence="7 8" key="2">
    <citation type="submission" date="2019-09" db="EMBL/GenBank/DDBJ databases">
        <authorList>
            <person name="Jin C."/>
        </authorList>
    </citation>
    <scope>NUCLEOTIDE SEQUENCE [LARGE SCALE GENOMIC DNA]</scope>
    <source>
        <strain evidence="7 8">BN140002</strain>
    </source>
</reference>
<keyword evidence="8" id="KW-1185">Reference proteome</keyword>
<reference evidence="7 8" key="1">
    <citation type="submission" date="2019-09" db="EMBL/GenBank/DDBJ databases">
        <title>Salinarimonas rosea gen. nov., sp. nov., a new member of the a-2 subgroup of the Proteobacteria.</title>
        <authorList>
            <person name="Liu J."/>
        </authorList>
    </citation>
    <scope>NUCLEOTIDE SEQUENCE [LARGE SCALE GENOMIC DNA]</scope>
    <source>
        <strain evidence="7 8">BN140002</strain>
    </source>
</reference>
<feature type="transmembrane region" description="Helical" evidence="5">
    <location>
        <begin position="73"/>
        <end position="94"/>
    </location>
</feature>
<sequence>MSALQPALDHPAFWPAGETWRGWRGRRIRTFVFLIAVILVNYTLFRPSPVDIALTTAFALTVFCRQQLTVTAFFYYVLIFVWLLSLLSASLRFIDDDEVSYQMVKISFAVSIGLCACLVAVHWTSAHLHRFLQVWIGSTLIAALLGTAGFALNDPDLTWDGRAKALLDDPNMYGAFLLPGVLGCVYFINRGRHRWLYIGCLLCLTLGLVLSFSRVAVVAALVLSLVLVAIMNRQALLRTFLYGAGGATVLVLVGICAMLFIEGADDKFLDRFTFAKEYDLGEQGRLNRYIGSIAFILDNPRGMGLLQYEKLFPEPIHNLWISSFMNFGWSAGFAYTFLLVFSITLSIRNYRRTGDVICIVLMLGWLGIATCALLHEAERWRHLWLMMGLLWGVNPRNWPPRAVPAATRGAASPCAS</sequence>
<feature type="transmembrane region" description="Helical" evidence="5">
    <location>
        <begin position="131"/>
        <end position="152"/>
    </location>
</feature>
<feature type="transmembrane region" description="Helical" evidence="5">
    <location>
        <begin position="195"/>
        <end position="228"/>
    </location>
</feature>
<comment type="caution">
    <text evidence="7">The sequence shown here is derived from an EMBL/GenBank/DDBJ whole genome shotgun (WGS) entry which is preliminary data.</text>
</comment>
<accession>A0A5B2VSS6</accession>
<feature type="transmembrane region" description="Helical" evidence="5">
    <location>
        <begin position="319"/>
        <end position="344"/>
    </location>
</feature>
<evidence type="ECO:0000313" key="8">
    <source>
        <dbReference type="Proteomes" id="UP000323142"/>
    </source>
</evidence>
<feature type="transmembrane region" description="Helical" evidence="5">
    <location>
        <begin position="106"/>
        <end position="125"/>
    </location>
</feature>
<dbReference type="Proteomes" id="UP000323142">
    <property type="component" value="Unassembled WGS sequence"/>
</dbReference>
<proteinExistence type="predicted"/>
<evidence type="ECO:0000256" key="1">
    <source>
        <dbReference type="ARBA" id="ARBA00004141"/>
    </source>
</evidence>
<evidence type="ECO:0000256" key="5">
    <source>
        <dbReference type="SAM" id="Phobius"/>
    </source>
</evidence>
<dbReference type="PANTHER" id="PTHR37422">
    <property type="entry name" value="TEICHURONIC ACID BIOSYNTHESIS PROTEIN TUAE"/>
    <property type="match status" value="1"/>
</dbReference>
<evidence type="ECO:0000256" key="3">
    <source>
        <dbReference type="ARBA" id="ARBA00022989"/>
    </source>
</evidence>
<feature type="transmembrane region" description="Helical" evidence="5">
    <location>
        <begin position="240"/>
        <end position="261"/>
    </location>
</feature>
<keyword evidence="3 5" id="KW-1133">Transmembrane helix</keyword>
<feature type="transmembrane region" description="Helical" evidence="5">
    <location>
        <begin position="28"/>
        <end position="45"/>
    </location>
</feature>
<keyword evidence="4 5" id="KW-0472">Membrane</keyword>
<organism evidence="7 8">
    <name type="scientific">Salinarimonas soli</name>
    <dbReference type="NCBI Taxonomy" id="1638099"/>
    <lineage>
        <taxon>Bacteria</taxon>
        <taxon>Pseudomonadati</taxon>
        <taxon>Pseudomonadota</taxon>
        <taxon>Alphaproteobacteria</taxon>
        <taxon>Hyphomicrobiales</taxon>
        <taxon>Salinarimonadaceae</taxon>
        <taxon>Salinarimonas</taxon>
    </lineage>
</organism>
<dbReference type="AlphaFoldDB" id="A0A5B2VSS6"/>
<comment type="subcellular location">
    <subcellularLocation>
        <location evidence="1">Membrane</location>
        <topology evidence="1">Multi-pass membrane protein</topology>
    </subcellularLocation>
</comment>
<name>A0A5B2VSS6_9HYPH</name>
<feature type="domain" description="O-antigen ligase-related" evidence="6">
    <location>
        <begin position="201"/>
        <end position="335"/>
    </location>
</feature>
<evidence type="ECO:0000313" key="7">
    <source>
        <dbReference type="EMBL" id="KAA2242045.1"/>
    </source>
</evidence>
<dbReference type="EMBL" id="VUOA01000007">
    <property type="protein sequence ID" value="KAA2242045.1"/>
    <property type="molecule type" value="Genomic_DNA"/>
</dbReference>
<dbReference type="PANTHER" id="PTHR37422:SF13">
    <property type="entry name" value="LIPOPOLYSACCHARIDE BIOSYNTHESIS PROTEIN PA4999-RELATED"/>
    <property type="match status" value="1"/>
</dbReference>
<dbReference type="Pfam" id="PF04932">
    <property type="entry name" value="Wzy_C"/>
    <property type="match status" value="1"/>
</dbReference>
<keyword evidence="2 5" id="KW-0812">Transmembrane</keyword>
<dbReference type="InterPro" id="IPR007016">
    <property type="entry name" value="O-antigen_ligase-rel_domated"/>
</dbReference>
<feature type="transmembrane region" description="Helical" evidence="5">
    <location>
        <begin position="172"/>
        <end position="189"/>
    </location>
</feature>
<dbReference type="OrthoDB" id="9796592at2"/>
<evidence type="ECO:0000259" key="6">
    <source>
        <dbReference type="Pfam" id="PF04932"/>
    </source>
</evidence>
<gene>
    <name evidence="7" type="ORF">F0L46_03520</name>
</gene>
<dbReference type="RefSeq" id="WP_149815653.1">
    <property type="nucleotide sequence ID" value="NZ_VUOA01000007.1"/>
</dbReference>
<dbReference type="InterPro" id="IPR051533">
    <property type="entry name" value="WaaL-like"/>
</dbReference>